<protein>
    <recommendedName>
        <fullName evidence="1 8">Tyrosine--tRNA ligase</fullName>
        <ecNumber evidence="1 8">6.1.1.1</ecNumber>
    </recommendedName>
</protein>
<dbReference type="EC" id="6.1.1.1" evidence="1 8"/>
<dbReference type="EMBL" id="LBWQ01000041">
    <property type="protein sequence ID" value="KKR11074.1"/>
    <property type="molecule type" value="Genomic_DNA"/>
</dbReference>
<dbReference type="SUPFAM" id="SSF52374">
    <property type="entry name" value="Nucleotidylyl transferase"/>
    <property type="match status" value="1"/>
</dbReference>
<dbReference type="Proteomes" id="UP000034690">
    <property type="component" value="Unassembled WGS sequence"/>
</dbReference>
<dbReference type="PANTHER" id="PTHR11766:SF1">
    <property type="entry name" value="TYROSINE--TRNA LIGASE"/>
    <property type="match status" value="1"/>
</dbReference>
<comment type="caution">
    <text evidence="11">The sequence shown here is derived from an EMBL/GenBank/DDBJ whole genome shotgun (WGS) entry which is preliminary data.</text>
</comment>
<evidence type="ECO:0000256" key="8">
    <source>
        <dbReference type="NCBIfam" id="TIGR00234"/>
    </source>
</evidence>
<dbReference type="AlphaFoldDB" id="A0A0G0N4D1"/>
<keyword evidence="6 10" id="KW-0030">Aminoacyl-tRNA synthetase</keyword>
<gene>
    <name evidence="11" type="ORF">UT40_C0041G0005</name>
</gene>
<dbReference type="GO" id="GO:0005524">
    <property type="term" value="F:ATP binding"/>
    <property type="evidence" value="ECO:0007669"/>
    <property type="project" value="UniProtKB-KW"/>
</dbReference>
<dbReference type="InterPro" id="IPR014729">
    <property type="entry name" value="Rossmann-like_a/b/a_fold"/>
</dbReference>
<name>A0A0G0N4D1_9BACT</name>
<keyword evidence="9" id="KW-0694">RNA-binding</keyword>
<keyword evidence="4 10" id="KW-0067">ATP-binding</keyword>
<evidence type="ECO:0000256" key="2">
    <source>
        <dbReference type="ARBA" id="ARBA00022598"/>
    </source>
</evidence>
<dbReference type="GO" id="GO:0006437">
    <property type="term" value="P:tyrosyl-tRNA aminoacylation"/>
    <property type="evidence" value="ECO:0007669"/>
    <property type="project" value="UniProtKB-UniRule"/>
</dbReference>
<proteinExistence type="inferred from homology"/>
<dbReference type="Pfam" id="PF00579">
    <property type="entry name" value="tRNA-synt_1b"/>
    <property type="match status" value="1"/>
</dbReference>
<evidence type="ECO:0000256" key="5">
    <source>
        <dbReference type="ARBA" id="ARBA00022917"/>
    </source>
</evidence>
<dbReference type="NCBIfam" id="TIGR00234">
    <property type="entry name" value="tyrS"/>
    <property type="match status" value="1"/>
</dbReference>
<dbReference type="GO" id="GO:0005829">
    <property type="term" value="C:cytosol"/>
    <property type="evidence" value="ECO:0007669"/>
    <property type="project" value="TreeGrafter"/>
</dbReference>
<keyword evidence="3 10" id="KW-0547">Nucleotide-binding</keyword>
<evidence type="ECO:0000256" key="4">
    <source>
        <dbReference type="ARBA" id="ARBA00022840"/>
    </source>
</evidence>
<keyword evidence="2 10" id="KW-0436">Ligase</keyword>
<dbReference type="GO" id="GO:0004831">
    <property type="term" value="F:tyrosine-tRNA ligase activity"/>
    <property type="evidence" value="ECO:0007669"/>
    <property type="project" value="UniProtKB-UniRule"/>
</dbReference>
<dbReference type="InterPro" id="IPR001412">
    <property type="entry name" value="aa-tRNA-synth_I_CS"/>
</dbReference>
<evidence type="ECO:0000313" key="12">
    <source>
        <dbReference type="Proteomes" id="UP000034690"/>
    </source>
</evidence>
<dbReference type="InterPro" id="IPR002307">
    <property type="entry name" value="Tyr-tRNA-ligase"/>
</dbReference>
<dbReference type="PROSITE" id="PS00178">
    <property type="entry name" value="AA_TRNA_LIGASE_I"/>
    <property type="match status" value="1"/>
</dbReference>
<dbReference type="InterPro" id="IPR002305">
    <property type="entry name" value="aa-tRNA-synth_Ic"/>
</dbReference>
<organism evidence="11 12">
    <name type="scientific">Candidatus Woesebacteria bacterium GW2011_GWA1_39_21b</name>
    <dbReference type="NCBI Taxonomy" id="1618551"/>
    <lineage>
        <taxon>Bacteria</taxon>
        <taxon>Candidatus Woeseibacteriota</taxon>
    </lineage>
</organism>
<comment type="similarity">
    <text evidence="10">Belongs to the class-I aminoacyl-tRNA synthetase family.</text>
</comment>
<dbReference type="Gene3D" id="3.40.50.620">
    <property type="entry name" value="HUPs"/>
    <property type="match status" value="1"/>
</dbReference>
<dbReference type="PRINTS" id="PR01040">
    <property type="entry name" value="TRNASYNTHTYR"/>
</dbReference>
<accession>A0A0G0N4D1</accession>
<evidence type="ECO:0000256" key="6">
    <source>
        <dbReference type="ARBA" id="ARBA00023146"/>
    </source>
</evidence>
<evidence type="ECO:0000256" key="7">
    <source>
        <dbReference type="ARBA" id="ARBA00048248"/>
    </source>
</evidence>
<evidence type="ECO:0000256" key="3">
    <source>
        <dbReference type="ARBA" id="ARBA00022741"/>
    </source>
</evidence>
<evidence type="ECO:0000256" key="10">
    <source>
        <dbReference type="RuleBase" id="RU363036"/>
    </source>
</evidence>
<evidence type="ECO:0000313" key="11">
    <source>
        <dbReference type="EMBL" id="KKR11074.1"/>
    </source>
</evidence>
<dbReference type="PANTHER" id="PTHR11766">
    <property type="entry name" value="TYROSYL-TRNA SYNTHETASE"/>
    <property type="match status" value="1"/>
</dbReference>
<dbReference type="CDD" id="cd00805">
    <property type="entry name" value="TyrRS_core"/>
    <property type="match status" value="1"/>
</dbReference>
<dbReference type="GO" id="GO:0003723">
    <property type="term" value="F:RNA binding"/>
    <property type="evidence" value="ECO:0007669"/>
    <property type="project" value="UniProtKB-KW"/>
</dbReference>
<dbReference type="SUPFAM" id="SSF55174">
    <property type="entry name" value="Alpha-L RNA-binding motif"/>
    <property type="match status" value="1"/>
</dbReference>
<dbReference type="InterPro" id="IPR036986">
    <property type="entry name" value="S4_RNA-bd_sf"/>
</dbReference>
<evidence type="ECO:0000256" key="9">
    <source>
        <dbReference type="PROSITE-ProRule" id="PRU00182"/>
    </source>
</evidence>
<dbReference type="Gene3D" id="1.10.240.10">
    <property type="entry name" value="Tyrosyl-Transfer RNA Synthetase"/>
    <property type="match status" value="1"/>
</dbReference>
<reference evidence="11 12" key="1">
    <citation type="journal article" date="2015" name="Nature">
        <title>rRNA introns, odd ribosomes, and small enigmatic genomes across a large radiation of phyla.</title>
        <authorList>
            <person name="Brown C.T."/>
            <person name="Hug L.A."/>
            <person name="Thomas B.C."/>
            <person name="Sharon I."/>
            <person name="Castelle C.J."/>
            <person name="Singh A."/>
            <person name="Wilkins M.J."/>
            <person name="Williams K.H."/>
            <person name="Banfield J.F."/>
        </authorList>
    </citation>
    <scope>NUCLEOTIDE SEQUENCE [LARGE SCALE GENOMIC DNA]</scope>
</reference>
<comment type="catalytic activity">
    <reaction evidence="7">
        <text>tRNA(Tyr) + L-tyrosine + ATP = L-tyrosyl-tRNA(Tyr) + AMP + diphosphate + H(+)</text>
        <dbReference type="Rhea" id="RHEA:10220"/>
        <dbReference type="Rhea" id="RHEA-COMP:9706"/>
        <dbReference type="Rhea" id="RHEA-COMP:9707"/>
        <dbReference type="ChEBI" id="CHEBI:15378"/>
        <dbReference type="ChEBI" id="CHEBI:30616"/>
        <dbReference type="ChEBI" id="CHEBI:33019"/>
        <dbReference type="ChEBI" id="CHEBI:58315"/>
        <dbReference type="ChEBI" id="CHEBI:78442"/>
        <dbReference type="ChEBI" id="CHEBI:78536"/>
        <dbReference type="ChEBI" id="CHEBI:456215"/>
        <dbReference type="EC" id="6.1.1.1"/>
    </reaction>
</comment>
<evidence type="ECO:0000256" key="1">
    <source>
        <dbReference type="ARBA" id="ARBA00013160"/>
    </source>
</evidence>
<dbReference type="Gene3D" id="3.10.290.10">
    <property type="entry name" value="RNA-binding S4 domain"/>
    <property type="match status" value="1"/>
</dbReference>
<sequence>MSKTKDELIKVFLSRGIEQIYPSPAEFTSYLAQSQPLKIYYGIDPTGPTLHLGHLSVMLKLKILQDLGAEIIVLIGDFTAQIGDPTDKGEARQVLTHEQVLTNCRSYKKQIGKVLDRQKIKFVYNSRWLAKLNFSQLITIASEFTLGQMVERDMFQERIKAGRPVFLHEFFYPLMQGYDSVHLGVNAEIGGNDQTFNMLTGRTMQKKRGQEKFVIATKLLVDPTGKKMGKSEGNMVTLADEPNDVYGKVMSWPDEMIMLGFEICTEVDLTEMAKLNKQNPRDAKMVLAREIVKIIHGVNKAVRAEKYFINTFQKRLVPDEAIEIPAQIGELLSEVLVRAGILSSKGEFKRLVDGGGVSFEGGENVADLYQKIIKTTVFKIGKKKFVKVLVPEN</sequence>
<dbReference type="InterPro" id="IPR024088">
    <property type="entry name" value="Tyr-tRNA-ligase_bac-type"/>
</dbReference>
<dbReference type="PROSITE" id="PS50889">
    <property type="entry name" value="S4"/>
    <property type="match status" value="1"/>
</dbReference>
<keyword evidence="5 10" id="KW-0648">Protein biosynthesis</keyword>
<dbReference type="PATRIC" id="fig|1618551.3.peg.1188"/>